<evidence type="ECO:0000313" key="4">
    <source>
        <dbReference type="EMBL" id="PGT97397.1"/>
    </source>
</evidence>
<gene>
    <name evidence="4" type="ORF">COD19_24945</name>
</gene>
<evidence type="ECO:0000313" key="5">
    <source>
        <dbReference type="Proteomes" id="UP000225766"/>
    </source>
</evidence>
<evidence type="ECO:0000259" key="3">
    <source>
        <dbReference type="Pfam" id="PF13439"/>
    </source>
</evidence>
<feature type="domain" description="Glycosyl transferase family 1" evidence="2">
    <location>
        <begin position="191"/>
        <end position="308"/>
    </location>
</feature>
<dbReference type="PANTHER" id="PTHR45947">
    <property type="entry name" value="SULFOQUINOVOSYL TRANSFERASE SQD2"/>
    <property type="match status" value="1"/>
</dbReference>
<proteinExistence type="inferred from homology"/>
<dbReference type="GO" id="GO:0016757">
    <property type="term" value="F:glycosyltransferase activity"/>
    <property type="evidence" value="ECO:0007669"/>
    <property type="project" value="InterPro"/>
</dbReference>
<dbReference type="SUPFAM" id="SSF53756">
    <property type="entry name" value="UDP-Glycosyltransferase/glycogen phosphorylase"/>
    <property type="match status" value="1"/>
</dbReference>
<comment type="similarity">
    <text evidence="1">Belongs to the glycosyltransferase group 1 family. Glycosyltransferase 4 subfamily.</text>
</comment>
<sequence>MRISMRILQIVDNLAIKSGVSSVVMNLYRNIDRDLVQFDFLVMNKVEISYENEIKEMGGNIYYVSSPLTFKTIIGSIFDIKKFFKRYASKYDVVHLHSPTTAIFNLSFAKHYKIPHRIVHSHSTMFSNNKVKKFINFLLCLNLKRYANIYWACSIKAGEFLFGKKYIQKNKVKIINNAIDLENYAFNKVLREKYRQQLGISNKYVIGHVASFNEIKNHTFLIDVFYNACQYNEDSVLVLVGDGPMYHQIIDLAKSMGIEDKVIFLGFRKDISVILNIFDIFVLPSLKEGLPVCAVEAQASGLPCFLSSSITREVDLGNVEYLDLNMETWVAALKRNKQNKDRDLTNDFLNSTVFNIKKEAKRVKELYVQMNNREKNI</sequence>
<dbReference type="EMBL" id="NUMG01000041">
    <property type="protein sequence ID" value="PGT97397.1"/>
    <property type="molecule type" value="Genomic_DNA"/>
</dbReference>
<dbReference type="InterPro" id="IPR050194">
    <property type="entry name" value="Glycosyltransferase_grp1"/>
</dbReference>
<dbReference type="AlphaFoldDB" id="A0A2C1LFZ4"/>
<reference evidence="4 5" key="1">
    <citation type="submission" date="2017-09" db="EMBL/GenBank/DDBJ databases">
        <title>Large-scale bioinformatics analysis of Bacillus genomes uncovers conserved roles of natural products in bacterial physiology.</title>
        <authorList>
            <consortium name="Agbiome Team Llc"/>
            <person name="Bleich R.M."/>
            <person name="Grubbs K.J."/>
            <person name="Santa Maria K.C."/>
            <person name="Allen S.E."/>
            <person name="Farag S."/>
            <person name="Shank E.A."/>
            <person name="Bowers A."/>
        </authorList>
    </citation>
    <scope>NUCLEOTIDE SEQUENCE [LARGE SCALE GENOMIC DNA]</scope>
    <source>
        <strain evidence="4 5">AFS040105</strain>
    </source>
</reference>
<dbReference type="Gene3D" id="3.40.50.2000">
    <property type="entry name" value="Glycogen Phosphorylase B"/>
    <property type="match status" value="2"/>
</dbReference>
<evidence type="ECO:0000256" key="1">
    <source>
        <dbReference type="ARBA" id="ARBA00009481"/>
    </source>
</evidence>
<feature type="domain" description="Glycosyltransferase subfamily 4-like N-terminal" evidence="3">
    <location>
        <begin position="18"/>
        <end position="182"/>
    </location>
</feature>
<keyword evidence="4" id="KW-0808">Transferase</keyword>
<protein>
    <submittedName>
        <fullName evidence="4">Glycosyltransferase</fullName>
    </submittedName>
</protein>
<comment type="caution">
    <text evidence="4">The sequence shown here is derived from an EMBL/GenBank/DDBJ whole genome shotgun (WGS) entry which is preliminary data.</text>
</comment>
<dbReference type="PANTHER" id="PTHR45947:SF3">
    <property type="entry name" value="SULFOQUINOVOSYL TRANSFERASE SQD2"/>
    <property type="match status" value="1"/>
</dbReference>
<dbReference type="Pfam" id="PF00534">
    <property type="entry name" value="Glycos_transf_1"/>
    <property type="match status" value="1"/>
</dbReference>
<dbReference type="InterPro" id="IPR001296">
    <property type="entry name" value="Glyco_trans_1"/>
</dbReference>
<dbReference type="CDD" id="cd03812">
    <property type="entry name" value="GT4_CapH-like"/>
    <property type="match status" value="1"/>
</dbReference>
<dbReference type="InterPro" id="IPR028098">
    <property type="entry name" value="Glyco_trans_4-like_N"/>
</dbReference>
<organism evidence="4 5">
    <name type="scientific">Bacillus cereus</name>
    <dbReference type="NCBI Taxonomy" id="1396"/>
    <lineage>
        <taxon>Bacteria</taxon>
        <taxon>Bacillati</taxon>
        <taxon>Bacillota</taxon>
        <taxon>Bacilli</taxon>
        <taxon>Bacillales</taxon>
        <taxon>Bacillaceae</taxon>
        <taxon>Bacillus</taxon>
        <taxon>Bacillus cereus group</taxon>
    </lineage>
</organism>
<dbReference type="Pfam" id="PF13439">
    <property type="entry name" value="Glyco_transf_4"/>
    <property type="match status" value="1"/>
</dbReference>
<accession>A0A2C1LFZ4</accession>
<dbReference type="Proteomes" id="UP000225766">
    <property type="component" value="Unassembled WGS sequence"/>
</dbReference>
<name>A0A2C1LFZ4_BACCE</name>
<evidence type="ECO:0000259" key="2">
    <source>
        <dbReference type="Pfam" id="PF00534"/>
    </source>
</evidence>